<dbReference type="Pfam" id="PF01656">
    <property type="entry name" value="CbiA"/>
    <property type="match status" value="1"/>
</dbReference>
<dbReference type="GO" id="GO:0016887">
    <property type="term" value="F:ATP hydrolysis activity"/>
    <property type="evidence" value="ECO:0007669"/>
    <property type="project" value="TreeGrafter"/>
</dbReference>
<evidence type="ECO:0000259" key="1">
    <source>
        <dbReference type="Pfam" id="PF01656"/>
    </source>
</evidence>
<dbReference type="GO" id="GO:0005524">
    <property type="term" value="F:ATP binding"/>
    <property type="evidence" value="ECO:0007669"/>
    <property type="project" value="TreeGrafter"/>
</dbReference>
<dbReference type="Proteomes" id="UP000183407">
    <property type="component" value="Unassembled WGS sequence"/>
</dbReference>
<sequence length="268" mass="29304">MELTKQVNQPLQGCYKIALLSLKGGVGKTTTTATLGSTFASLRGDRVIAVDANPDRGTLSQKIPLETPATVRNLLRDEQSIEKYSDVRSYTSQSRHRLEVLASDSDPAVSEAFSADDYARTVTMLEKFYSIVLTDCGTGLMHSAMQTILEEADALVVVSSGSVDGARSASATLDWLDAHGYRELVSRSVAVVNAVRPRSGKVDLPKVVEHFEQRCRLVRLIPFDPHLEEGAEIELERLRPKTRNALLELAAAVASDFPASSFALQDRR</sequence>
<dbReference type="GO" id="GO:0009898">
    <property type="term" value="C:cytoplasmic side of plasma membrane"/>
    <property type="evidence" value="ECO:0007669"/>
    <property type="project" value="TreeGrafter"/>
</dbReference>
<keyword evidence="2" id="KW-0966">Cell projection</keyword>
<name>A0A1H4XTV5_RHOJO</name>
<protein>
    <submittedName>
        <fullName evidence="2">MinD-like ATPase involved in chromosome partitioning or flagellar assembly</fullName>
    </submittedName>
</protein>
<reference evidence="3" key="1">
    <citation type="submission" date="2016-10" db="EMBL/GenBank/DDBJ databases">
        <authorList>
            <person name="Varghese N."/>
        </authorList>
    </citation>
    <scope>NUCLEOTIDE SEQUENCE [LARGE SCALE GENOMIC DNA]</scope>
    <source>
        <strain evidence="3">DSM 44719</strain>
    </source>
</reference>
<organism evidence="2 3">
    <name type="scientific">Rhodococcus jostii</name>
    <dbReference type="NCBI Taxonomy" id="132919"/>
    <lineage>
        <taxon>Bacteria</taxon>
        <taxon>Bacillati</taxon>
        <taxon>Actinomycetota</taxon>
        <taxon>Actinomycetes</taxon>
        <taxon>Mycobacteriales</taxon>
        <taxon>Nocardiaceae</taxon>
        <taxon>Rhodococcus</taxon>
    </lineage>
</organism>
<proteinExistence type="predicted"/>
<gene>
    <name evidence="2" type="ORF">SAMN04490220_3446</name>
</gene>
<dbReference type="InterPro" id="IPR027417">
    <property type="entry name" value="P-loop_NTPase"/>
</dbReference>
<dbReference type="EMBL" id="FNTL01000004">
    <property type="protein sequence ID" value="SED08298.1"/>
    <property type="molecule type" value="Genomic_DNA"/>
</dbReference>
<keyword evidence="2" id="KW-0969">Cilium</keyword>
<keyword evidence="2" id="KW-0282">Flagellum</keyword>
<dbReference type="PANTHER" id="PTHR43384">
    <property type="entry name" value="SEPTUM SITE-DETERMINING PROTEIN MIND HOMOLOG, CHLOROPLASTIC-RELATED"/>
    <property type="match status" value="1"/>
</dbReference>
<evidence type="ECO:0000313" key="3">
    <source>
        <dbReference type="Proteomes" id="UP000183407"/>
    </source>
</evidence>
<evidence type="ECO:0000313" key="2">
    <source>
        <dbReference type="EMBL" id="SED08298.1"/>
    </source>
</evidence>
<dbReference type="InterPro" id="IPR002586">
    <property type="entry name" value="CobQ/CobB/MinD/ParA_Nub-bd_dom"/>
</dbReference>
<dbReference type="GO" id="GO:0005829">
    <property type="term" value="C:cytosol"/>
    <property type="evidence" value="ECO:0007669"/>
    <property type="project" value="TreeGrafter"/>
</dbReference>
<accession>A0A1H4XTV5</accession>
<dbReference type="AlphaFoldDB" id="A0A1H4XTV5"/>
<feature type="domain" description="CobQ/CobB/MinD/ParA nucleotide binding" evidence="1">
    <location>
        <begin position="17"/>
        <end position="228"/>
    </location>
</feature>
<dbReference type="SUPFAM" id="SSF52540">
    <property type="entry name" value="P-loop containing nucleoside triphosphate hydrolases"/>
    <property type="match status" value="1"/>
</dbReference>
<dbReference type="Gene3D" id="3.40.50.300">
    <property type="entry name" value="P-loop containing nucleotide triphosphate hydrolases"/>
    <property type="match status" value="1"/>
</dbReference>
<dbReference type="GO" id="GO:0051782">
    <property type="term" value="P:negative regulation of cell division"/>
    <property type="evidence" value="ECO:0007669"/>
    <property type="project" value="TreeGrafter"/>
</dbReference>
<dbReference type="PANTHER" id="PTHR43384:SF14">
    <property type="entry name" value="ESX-1 SECRETION-ASSOCIATED PROTEIN ESPI"/>
    <property type="match status" value="1"/>
</dbReference>
<dbReference type="InterPro" id="IPR050625">
    <property type="entry name" value="ParA/MinD_ATPase"/>
</dbReference>